<dbReference type="GO" id="GO:0016226">
    <property type="term" value="P:iron-sulfur cluster assembly"/>
    <property type="evidence" value="ECO:0007669"/>
    <property type="project" value="InterPro"/>
</dbReference>
<comment type="similarity">
    <text evidence="1">Belongs to the HesB/IscA family.</text>
</comment>
<accession>A0A1B1YXD7</accession>
<reference evidence="4" key="1">
    <citation type="submission" date="2016-03" db="EMBL/GenBank/DDBJ databases">
        <title>Complete genome sequence of Solimmundus cernigliae, representing a novel lineage of polycyclic aromatic hydrocarbon degraders within the Gammaproteobacteria.</title>
        <authorList>
            <person name="Singleton D.R."/>
            <person name="Dickey A.N."/>
            <person name="Scholl E.H."/>
            <person name="Wright F.A."/>
            <person name="Aitken M.D."/>
        </authorList>
    </citation>
    <scope>NUCLEOTIDE SEQUENCE [LARGE SCALE GENOMIC DNA]</scope>
    <source>
        <strain evidence="4">TR3.2</strain>
    </source>
</reference>
<name>A0A1B1YXD7_9GAMM</name>
<dbReference type="KEGG" id="gbi:PG2T_14615"/>
<dbReference type="OrthoDB" id="9801228at2"/>
<dbReference type="InterPro" id="IPR050322">
    <property type="entry name" value="Fe-S_cluster_asmbl/transfer"/>
</dbReference>
<dbReference type="EMBL" id="CP014671">
    <property type="protein sequence ID" value="ANX05293.1"/>
    <property type="molecule type" value="Genomic_DNA"/>
</dbReference>
<dbReference type="AlphaFoldDB" id="A0A1B1YXD7"/>
<evidence type="ECO:0000259" key="2">
    <source>
        <dbReference type="Pfam" id="PF01521"/>
    </source>
</evidence>
<evidence type="ECO:0000313" key="3">
    <source>
        <dbReference type="EMBL" id="ANX05293.1"/>
    </source>
</evidence>
<protein>
    <submittedName>
        <fullName evidence="3">Iron-sulfur cluster assembly protein IscA</fullName>
    </submittedName>
</protein>
<dbReference type="InterPro" id="IPR000361">
    <property type="entry name" value="ATAP_core_dom"/>
</dbReference>
<dbReference type="GO" id="GO:0051537">
    <property type="term" value="F:2 iron, 2 sulfur cluster binding"/>
    <property type="evidence" value="ECO:0007669"/>
    <property type="project" value="TreeGrafter"/>
</dbReference>
<dbReference type="InterPro" id="IPR016092">
    <property type="entry name" value="ATAP"/>
</dbReference>
<proteinExistence type="inferred from homology"/>
<dbReference type="InterPro" id="IPR035903">
    <property type="entry name" value="HesB-like_dom_sf"/>
</dbReference>
<gene>
    <name evidence="3" type="ORF">PG2T_14615</name>
</gene>
<dbReference type="PANTHER" id="PTHR10072">
    <property type="entry name" value="IRON-SULFUR CLUSTER ASSEMBLY PROTEIN"/>
    <property type="match status" value="1"/>
</dbReference>
<dbReference type="PROSITE" id="PS01152">
    <property type="entry name" value="HESB"/>
    <property type="match status" value="1"/>
</dbReference>
<dbReference type="InterPro" id="IPR017870">
    <property type="entry name" value="FeS_cluster_insertion_CS"/>
</dbReference>
<dbReference type="NCBIfam" id="TIGR00049">
    <property type="entry name" value="iron-sulfur cluster assembly accessory protein"/>
    <property type="match status" value="1"/>
</dbReference>
<dbReference type="GO" id="GO:0005829">
    <property type="term" value="C:cytosol"/>
    <property type="evidence" value="ECO:0007669"/>
    <property type="project" value="TreeGrafter"/>
</dbReference>
<sequence>MNIRLTEAAAKRVAHILAGQQPPMLRLGVRKSGCSGYAYVVEPAQQINDDDLQFDDQGVRLVVSRDSLPILDGMELDYRKEGLNEAFKFNNPNVKDSCGCGESFSV</sequence>
<organism evidence="3 4">
    <name type="scientific">Immundisolibacter cernigliae</name>
    <dbReference type="NCBI Taxonomy" id="1810504"/>
    <lineage>
        <taxon>Bacteria</taxon>
        <taxon>Pseudomonadati</taxon>
        <taxon>Pseudomonadota</taxon>
        <taxon>Gammaproteobacteria</taxon>
        <taxon>Immundisolibacterales</taxon>
        <taxon>Immundisolibacteraceae</taxon>
        <taxon>Immundisolibacter</taxon>
    </lineage>
</organism>
<dbReference type="SUPFAM" id="SSF89360">
    <property type="entry name" value="HesB-like domain"/>
    <property type="match status" value="1"/>
</dbReference>
<dbReference type="Pfam" id="PF01521">
    <property type="entry name" value="Fe-S_biosyn"/>
    <property type="match status" value="1"/>
</dbReference>
<feature type="domain" description="Core" evidence="2">
    <location>
        <begin position="1"/>
        <end position="102"/>
    </location>
</feature>
<evidence type="ECO:0000313" key="4">
    <source>
        <dbReference type="Proteomes" id="UP000092952"/>
    </source>
</evidence>
<evidence type="ECO:0000256" key="1">
    <source>
        <dbReference type="ARBA" id="ARBA00006718"/>
    </source>
</evidence>
<keyword evidence="4" id="KW-1185">Reference proteome</keyword>
<dbReference type="Gene3D" id="2.60.300.12">
    <property type="entry name" value="HesB-like domain"/>
    <property type="match status" value="1"/>
</dbReference>
<dbReference type="InParanoid" id="A0A1B1YXD7"/>
<dbReference type="STRING" id="1810504.PG2T_14615"/>
<dbReference type="PANTHER" id="PTHR10072:SF41">
    <property type="entry name" value="IRON-SULFUR CLUSTER ASSEMBLY 1 HOMOLOG, MITOCHONDRIAL"/>
    <property type="match status" value="1"/>
</dbReference>
<dbReference type="RefSeq" id="WP_068807138.1">
    <property type="nucleotide sequence ID" value="NZ_CP014671.1"/>
</dbReference>
<dbReference type="Proteomes" id="UP000092952">
    <property type="component" value="Chromosome"/>
</dbReference>